<dbReference type="Gene3D" id="3.30.70.100">
    <property type="match status" value="2"/>
</dbReference>
<dbReference type="RefSeq" id="WP_133995833.1">
    <property type="nucleotide sequence ID" value="NZ_SODV01000002.1"/>
</dbReference>
<dbReference type="OrthoDB" id="192769at2"/>
<dbReference type="InterPro" id="IPR012577">
    <property type="entry name" value="NIPSNAP"/>
</dbReference>
<gene>
    <name evidence="2" type="ORF">EDB95_3802</name>
</gene>
<reference evidence="2 3" key="1">
    <citation type="submission" date="2019-03" db="EMBL/GenBank/DDBJ databases">
        <title>Genomic Encyclopedia of Type Strains, Phase IV (KMG-IV): sequencing the most valuable type-strain genomes for metagenomic binning, comparative biology and taxonomic classification.</title>
        <authorList>
            <person name="Goeker M."/>
        </authorList>
    </citation>
    <scope>NUCLEOTIDE SEQUENCE [LARGE SCALE GENOMIC DNA]</scope>
    <source>
        <strain evidence="2 3">DSM 100059</strain>
    </source>
</reference>
<dbReference type="EMBL" id="SODV01000002">
    <property type="protein sequence ID" value="TDW95981.1"/>
    <property type="molecule type" value="Genomic_DNA"/>
</dbReference>
<feature type="domain" description="NIPSNAP" evidence="1">
    <location>
        <begin position="145"/>
        <end position="248"/>
    </location>
</feature>
<dbReference type="AlphaFoldDB" id="A0A4R8DEL6"/>
<accession>A0A4R8DEL6</accession>
<comment type="caution">
    <text evidence="2">The sequence shown here is derived from an EMBL/GenBank/DDBJ whole genome shotgun (WGS) entry which is preliminary data.</text>
</comment>
<proteinExistence type="predicted"/>
<name>A0A4R8DEL6_9BACT</name>
<evidence type="ECO:0000259" key="1">
    <source>
        <dbReference type="Pfam" id="PF07978"/>
    </source>
</evidence>
<evidence type="ECO:0000313" key="2">
    <source>
        <dbReference type="EMBL" id="TDW95981.1"/>
    </source>
</evidence>
<evidence type="ECO:0000313" key="3">
    <source>
        <dbReference type="Proteomes" id="UP000294498"/>
    </source>
</evidence>
<sequence length="250" mass="28450">MKYFWTCLLLACWGAAGAVPPGYYQLRVYRVTQAQLPGLEKFMADAFVPALHRAGIPSVGVFIPVSPDTGTLYVLIPFKTPDAWQKLDKTLAKDEAFARDGRDILQAPFDHPPYLRMESILLRAFPDMPAPAVPDLKAPKSERVYELRSYESATEALHENKVRMFNEGGEVTLFKRLGFNAVFYADVLSGSHEPNLMYMTTFENKADRDQHWNTFSNDPEWKKLVSSTEYQHNVSKADIIFLRPEAFSDF</sequence>
<dbReference type="InterPro" id="IPR011008">
    <property type="entry name" value="Dimeric_a/b-barrel"/>
</dbReference>
<keyword evidence="3" id="KW-1185">Reference proteome</keyword>
<dbReference type="SUPFAM" id="SSF54909">
    <property type="entry name" value="Dimeric alpha+beta barrel"/>
    <property type="match status" value="2"/>
</dbReference>
<protein>
    <submittedName>
        <fullName evidence="2">NIPSNAP protein</fullName>
    </submittedName>
</protein>
<dbReference type="Pfam" id="PF07978">
    <property type="entry name" value="NIPSNAP"/>
    <property type="match status" value="1"/>
</dbReference>
<organism evidence="2 3">
    <name type="scientific">Dinghuibacter silviterrae</name>
    <dbReference type="NCBI Taxonomy" id="1539049"/>
    <lineage>
        <taxon>Bacteria</taxon>
        <taxon>Pseudomonadati</taxon>
        <taxon>Bacteroidota</taxon>
        <taxon>Chitinophagia</taxon>
        <taxon>Chitinophagales</taxon>
        <taxon>Chitinophagaceae</taxon>
        <taxon>Dinghuibacter</taxon>
    </lineage>
</organism>
<dbReference type="Proteomes" id="UP000294498">
    <property type="component" value="Unassembled WGS sequence"/>
</dbReference>